<gene>
    <name evidence="1" type="ORF">S01H1_78415</name>
</gene>
<evidence type="ECO:0008006" key="2">
    <source>
        <dbReference type="Google" id="ProtNLM"/>
    </source>
</evidence>
<dbReference type="AlphaFoldDB" id="X0YA33"/>
<sequence>LPMCLRILVHVNTDKRADQIVHVYLQGARVLRPDFQFEPEGKP</sequence>
<name>X0YA33_9ZZZZ</name>
<organism evidence="1">
    <name type="scientific">marine sediment metagenome</name>
    <dbReference type="NCBI Taxonomy" id="412755"/>
    <lineage>
        <taxon>unclassified sequences</taxon>
        <taxon>metagenomes</taxon>
        <taxon>ecological metagenomes</taxon>
    </lineage>
</organism>
<reference evidence="1" key="1">
    <citation type="journal article" date="2014" name="Front. Microbiol.">
        <title>High frequency of phylogenetically diverse reductive dehalogenase-homologous genes in deep subseafloor sedimentary metagenomes.</title>
        <authorList>
            <person name="Kawai M."/>
            <person name="Futagami T."/>
            <person name="Toyoda A."/>
            <person name="Takaki Y."/>
            <person name="Nishi S."/>
            <person name="Hori S."/>
            <person name="Arai W."/>
            <person name="Tsubouchi T."/>
            <person name="Morono Y."/>
            <person name="Uchiyama I."/>
            <person name="Ito T."/>
            <person name="Fujiyama A."/>
            <person name="Inagaki F."/>
            <person name="Takami H."/>
        </authorList>
    </citation>
    <scope>NUCLEOTIDE SEQUENCE</scope>
    <source>
        <strain evidence="1">Expedition CK06-06</strain>
    </source>
</reference>
<dbReference type="PANTHER" id="PTHR21164">
    <property type="entry name" value="CHORISMATE MUTASE"/>
    <property type="match status" value="1"/>
</dbReference>
<evidence type="ECO:0000313" key="1">
    <source>
        <dbReference type="EMBL" id="GAG45578.1"/>
    </source>
</evidence>
<dbReference type="EMBL" id="BARS01052774">
    <property type="protein sequence ID" value="GAG45578.1"/>
    <property type="molecule type" value="Genomic_DNA"/>
</dbReference>
<dbReference type="PROSITE" id="PS51167">
    <property type="entry name" value="CHORISMATE_MUT_1"/>
    <property type="match status" value="1"/>
</dbReference>
<dbReference type="GO" id="GO:0046417">
    <property type="term" value="P:chorismate metabolic process"/>
    <property type="evidence" value="ECO:0007669"/>
    <property type="project" value="TreeGrafter"/>
</dbReference>
<comment type="caution">
    <text evidence="1">The sequence shown here is derived from an EMBL/GenBank/DDBJ whole genome shotgun (WGS) entry which is preliminary data.</text>
</comment>
<feature type="non-terminal residue" evidence="1">
    <location>
        <position position="1"/>
    </location>
</feature>
<dbReference type="GO" id="GO:0004106">
    <property type="term" value="F:chorismate mutase activity"/>
    <property type="evidence" value="ECO:0007669"/>
    <property type="project" value="TreeGrafter"/>
</dbReference>
<dbReference type="InterPro" id="IPR035959">
    <property type="entry name" value="RutC-like_sf"/>
</dbReference>
<dbReference type="PANTHER" id="PTHR21164:SF0">
    <property type="entry name" value="CHORISMATE MUTASE AROH"/>
    <property type="match status" value="1"/>
</dbReference>
<dbReference type="Gene3D" id="3.30.1330.40">
    <property type="entry name" value="RutC-like"/>
    <property type="match status" value="1"/>
</dbReference>
<protein>
    <recommendedName>
        <fullName evidence="2">Chorismate mutase</fullName>
    </recommendedName>
</protein>
<proteinExistence type="predicted"/>
<dbReference type="Pfam" id="PF07736">
    <property type="entry name" value="CM_1"/>
    <property type="match status" value="1"/>
</dbReference>
<dbReference type="SUPFAM" id="SSF55298">
    <property type="entry name" value="YjgF-like"/>
    <property type="match status" value="1"/>
</dbReference>
<accession>X0YA33</accession>
<dbReference type="InterPro" id="IPR008243">
    <property type="entry name" value="Chorismate_mutase_AroH"/>
</dbReference>